<dbReference type="Gene3D" id="2.70.98.20">
    <property type="entry name" value="Copper amine oxidase, catalytic domain"/>
    <property type="match status" value="1"/>
</dbReference>
<comment type="cofactor">
    <cofactor evidence="2">
        <name>Mn(2+)</name>
        <dbReference type="ChEBI" id="CHEBI:29035"/>
    </cofactor>
</comment>
<evidence type="ECO:0000256" key="11">
    <source>
        <dbReference type="ARBA" id="ARBA00048032"/>
    </source>
</evidence>
<dbReference type="InterPro" id="IPR049947">
    <property type="entry name" value="Cu_Am_Ox_Cu-bd"/>
</dbReference>
<dbReference type="InterPro" id="IPR015798">
    <property type="entry name" value="Cu_amine_oxidase_C"/>
</dbReference>
<dbReference type="PROSITE" id="PS01165">
    <property type="entry name" value="COPPER_AMINE_OXID_2"/>
    <property type="match status" value="1"/>
</dbReference>
<gene>
    <name evidence="18" type="ORF">PHACADRAFT_262981</name>
</gene>
<dbReference type="PROSITE" id="PS01164">
    <property type="entry name" value="COPPER_AMINE_OXID_1"/>
    <property type="match status" value="1"/>
</dbReference>
<dbReference type="Gene3D" id="3.10.450.40">
    <property type="match status" value="2"/>
</dbReference>
<keyword evidence="7 12" id="KW-0801">TPQ</keyword>
<evidence type="ECO:0000256" key="12">
    <source>
        <dbReference type="PIRSR" id="PIRSR600269-50"/>
    </source>
</evidence>
<feature type="active site" description="Schiff-base intermediate with substrate; via topaquinone" evidence="12">
    <location>
        <position position="472"/>
    </location>
</feature>
<dbReference type="FunFam" id="2.70.98.20:FF:000006">
    <property type="entry name" value="Amine oxidase"/>
    <property type="match status" value="1"/>
</dbReference>
<evidence type="ECO:0000256" key="1">
    <source>
        <dbReference type="ARBA" id="ARBA00001935"/>
    </source>
</evidence>
<dbReference type="GO" id="GO:0009308">
    <property type="term" value="P:amine metabolic process"/>
    <property type="evidence" value="ECO:0007669"/>
    <property type="project" value="UniProtKB-UniRule"/>
</dbReference>
<keyword evidence="6 14" id="KW-0479">Metal-binding</keyword>
<proteinExistence type="inferred from homology"/>
<keyword evidence="9 14" id="KW-0186">Copper</keyword>
<dbReference type="Proteomes" id="UP000008370">
    <property type="component" value="Unassembled WGS sequence"/>
</dbReference>
<reference evidence="18 19" key="1">
    <citation type="journal article" date="2012" name="BMC Genomics">
        <title>Comparative genomics of the white-rot fungi, Phanerochaete carnosa and P. chrysosporium, to elucidate the genetic basis of the distinct wood types they colonize.</title>
        <authorList>
            <person name="Suzuki H."/>
            <person name="MacDonald J."/>
            <person name="Syed K."/>
            <person name="Salamov A."/>
            <person name="Hori C."/>
            <person name="Aerts A."/>
            <person name="Henrissat B."/>
            <person name="Wiebenga A."/>
            <person name="vanKuyk P.A."/>
            <person name="Barry K."/>
            <person name="Lindquist E."/>
            <person name="LaButti K."/>
            <person name="Lapidus A."/>
            <person name="Lucas S."/>
            <person name="Coutinho P."/>
            <person name="Gong Y."/>
            <person name="Samejima M."/>
            <person name="Mahadevan R."/>
            <person name="Abou-Zaid M."/>
            <person name="de Vries R.P."/>
            <person name="Igarashi K."/>
            <person name="Yadav J.S."/>
            <person name="Grigoriev I.V."/>
            <person name="Master E.R."/>
        </authorList>
    </citation>
    <scope>NUCLEOTIDE SEQUENCE [LARGE SCALE GENOMIC DNA]</scope>
    <source>
        <strain evidence="18 19">HHB-10118-sp</strain>
    </source>
</reference>
<dbReference type="OrthoDB" id="5379943at2759"/>
<comment type="cofactor">
    <cofactor evidence="14">
        <name>Cu cation</name>
        <dbReference type="ChEBI" id="CHEBI:23378"/>
    </cofactor>
    <text evidence="14">Contains 1 topaquinone per subunit.</text>
</comment>
<comment type="catalytic activity">
    <reaction evidence="11">
        <text>a primary methyl amine + O2 + H2O = an aldehyde + H2O2 + NH4(+)</text>
        <dbReference type="Rhea" id="RHEA:16153"/>
        <dbReference type="ChEBI" id="CHEBI:15377"/>
        <dbReference type="ChEBI" id="CHEBI:15379"/>
        <dbReference type="ChEBI" id="CHEBI:16240"/>
        <dbReference type="ChEBI" id="CHEBI:17478"/>
        <dbReference type="ChEBI" id="CHEBI:28938"/>
        <dbReference type="ChEBI" id="CHEBI:228804"/>
        <dbReference type="EC" id="1.4.3.21"/>
    </reaction>
</comment>
<evidence type="ECO:0000313" key="18">
    <source>
        <dbReference type="EMBL" id="EKM51037.1"/>
    </source>
</evidence>
<dbReference type="InterPro" id="IPR036460">
    <property type="entry name" value="Cu_amine_oxidase_C_sf"/>
</dbReference>
<evidence type="ECO:0000259" key="17">
    <source>
        <dbReference type="Pfam" id="PF02728"/>
    </source>
</evidence>
<evidence type="ECO:0000256" key="10">
    <source>
        <dbReference type="ARBA" id="ARBA00023211"/>
    </source>
</evidence>
<comment type="cofactor">
    <cofactor evidence="3">
        <name>Zn(2+)</name>
        <dbReference type="ChEBI" id="CHEBI:29105"/>
    </cofactor>
</comment>
<evidence type="ECO:0000256" key="5">
    <source>
        <dbReference type="ARBA" id="ARBA00011738"/>
    </source>
</evidence>
<keyword evidence="8 14" id="KW-0560">Oxidoreductase</keyword>
<dbReference type="SUPFAM" id="SSF54416">
    <property type="entry name" value="Amine oxidase N-terminal region"/>
    <property type="match status" value="2"/>
</dbReference>
<dbReference type="InParanoid" id="K5WL77"/>
<dbReference type="KEGG" id="pco:PHACADRAFT_262981"/>
<evidence type="ECO:0000256" key="6">
    <source>
        <dbReference type="ARBA" id="ARBA00022723"/>
    </source>
</evidence>
<comment type="subunit">
    <text evidence="5">Homodimer.</text>
</comment>
<keyword evidence="19" id="KW-1185">Reference proteome</keyword>
<comment type="PTM">
    <text evidence="13 14">Topaquinone (TPQ) is generated by copper-dependent autoxidation of a specific tyrosyl residue.</text>
</comment>
<evidence type="ECO:0000256" key="8">
    <source>
        <dbReference type="ARBA" id="ARBA00023002"/>
    </source>
</evidence>
<evidence type="ECO:0000256" key="13">
    <source>
        <dbReference type="PIRSR" id="PIRSR600269-51"/>
    </source>
</evidence>
<dbReference type="Pfam" id="PF01179">
    <property type="entry name" value="Cu_amine_oxid"/>
    <property type="match status" value="1"/>
</dbReference>
<dbReference type="InterPro" id="IPR016182">
    <property type="entry name" value="Cu_amine_oxidase_N-reg"/>
</dbReference>
<organism evidence="18 19">
    <name type="scientific">Phanerochaete carnosa (strain HHB-10118-sp)</name>
    <name type="common">White-rot fungus</name>
    <name type="synonym">Peniophora carnosa</name>
    <dbReference type="NCBI Taxonomy" id="650164"/>
    <lineage>
        <taxon>Eukaryota</taxon>
        <taxon>Fungi</taxon>
        <taxon>Dikarya</taxon>
        <taxon>Basidiomycota</taxon>
        <taxon>Agaricomycotina</taxon>
        <taxon>Agaricomycetes</taxon>
        <taxon>Polyporales</taxon>
        <taxon>Phanerochaetaceae</taxon>
        <taxon>Phanerochaete</taxon>
    </lineage>
</organism>
<dbReference type="PANTHER" id="PTHR10638:SF86">
    <property type="entry name" value="COPPER AMINE OXIDASE 1-RELATED"/>
    <property type="match status" value="1"/>
</dbReference>
<accession>K5WL77</accession>
<feature type="active site" description="Proton acceptor" evidence="12">
    <location>
        <position position="387"/>
    </location>
</feature>
<name>K5WL77_PHACS</name>
<evidence type="ECO:0000313" key="19">
    <source>
        <dbReference type="Proteomes" id="UP000008370"/>
    </source>
</evidence>
<dbReference type="AlphaFoldDB" id="K5WL77"/>
<comment type="cofactor">
    <cofactor evidence="1">
        <name>Cu cation</name>
        <dbReference type="ChEBI" id="CHEBI:23378"/>
    </cofactor>
</comment>
<dbReference type="STRING" id="650164.K5WL77"/>
<dbReference type="InterPro" id="IPR000269">
    <property type="entry name" value="Cu_amine_oxidase"/>
</dbReference>
<protein>
    <recommendedName>
        <fullName evidence="14">Amine oxidase</fullName>
        <ecNumber evidence="14">1.4.3.-</ecNumber>
    </recommendedName>
</protein>
<evidence type="ECO:0000256" key="7">
    <source>
        <dbReference type="ARBA" id="ARBA00022772"/>
    </source>
</evidence>
<evidence type="ECO:0000256" key="15">
    <source>
        <dbReference type="SAM" id="MobiDB-lite"/>
    </source>
</evidence>
<dbReference type="FunCoup" id="K5WL77">
    <property type="interactions" value="43"/>
</dbReference>
<feature type="domain" description="Copper amine oxidase N3-terminal" evidence="17">
    <location>
        <begin position="139"/>
        <end position="234"/>
    </location>
</feature>
<dbReference type="SUPFAM" id="SSF49998">
    <property type="entry name" value="Amine oxidase catalytic domain"/>
    <property type="match status" value="1"/>
</dbReference>
<dbReference type="EC" id="1.4.3.-" evidence="14"/>
<feature type="modified residue" description="2',4',5'-topaquinone" evidence="13">
    <location>
        <position position="472"/>
    </location>
</feature>
<evidence type="ECO:0000259" key="16">
    <source>
        <dbReference type="Pfam" id="PF01179"/>
    </source>
</evidence>
<dbReference type="EMBL" id="JH930477">
    <property type="protein sequence ID" value="EKM51037.1"/>
    <property type="molecule type" value="Genomic_DNA"/>
</dbReference>
<dbReference type="HOGENOM" id="CLU_011500_3_2_1"/>
<dbReference type="RefSeq" id="XP_007400196.1">
    <property type="nucleotide sequence ID" value="XM_007400134.1"/>
</dbReference>
<dbReference type="InterPro" id="IPR049948">
    <property type="entry name" value="Cu_Am_ox_TPQ-bd"/>
</dbReference>
<feature type="region of interest" description="Disordered" evidence="15">
    <location>
        <begin position="731"/>
        <end position="752"/>
    </location>
</feature>
<sequence>MSTAPVAQTVKGVPGTATALGKNAAALPGYKHPLDPLAPEEIVAISLALRRHTAEKTDIKAIRFITTCLLPPPKRDVLAHLGIPLETGKQPEPAPKIVRKSEVDFVDVVAGISYNAILALNGDAWEVQAIEKLPEGQQPQISVEELLLCEDIIRADERVQKLAREVGVEPHQLCADGWAIGYDDRFPHKQRIQQAILFARLGRHENLYAHPLDFIPVVDSVTQKVIHIDYPGAFTKAFNNSGNYGAAGTTHDLSSAKTTPPHLKDDAFKASGRERIPPPLGLHDFLPDLIEENYKKEGKEFKLRDDLKPLHVVQPEGVSFKINGHELEWQKWKMHISFHHREGVVVSTVTYNDDGIIRPVFYRLSLSEMVVPYGAPEHPHPRKFAFDSGEYGMGTMANELTLGCDCLGQIHYLPGAFVKHDGTAFIIKNVICIHEEDAGLLWKHTDFRVGGRGHAVRARRLVVQMICTLANYEYIYNYMFYQDGNVELEIRLTGILQVYAEDPNNPSSTPFATTVAPGVSAQYHQHMFSVRVDPMVDGLSNTVVETDIVPVDAPTGSAHNHAGNGFTTRARPIAKASDGGRDFDLATDRRWAITNPGRRHPVTGRPTGYTIMGKGGVTPLMARPDSWVAKRARWAERALWVVRDVEDAHGSRVWPSGKYVPGSREENPDSVTKWAQGDESLEEQDVLLFLTMGVTHIPRPEDWPVMPMEHLNLLFRPFNFFTQSPAMDVPGANDQRSVPAFPNGDSCCSNSN</sequence>
<dbReference type="GO" id="GO:0048038">
    <property type="term" value="F:quinone binding"/>
    <property type="evidence" value="ECO:0007669"/>
    <property type="project" value="InterPro"/>
</dbReference>
<comment type="similarity">
    <text evidence="4 14">Belongs to the copper/topaquinone oxidase family.</text>
</comment>
<evidence type="ECO:0000256" key="4">
    <source>
        <dbReference type="ARBA" id="ARBA00007983"/>
    </source>
</evidence>
<evidence type="ECO:0000256" key="3">
    <source>
        <dbReference type="ARBA" id="ARBA00001947"/>
    </source>
</evidence>
<evidence type="ECO:0000256" key="9">
    <source>
        <dbReference type="ARBA" id="ARBA00023008"/>
    </source>
</evidence>
<evidence type="ECO:0000256" key="2">
    <source>
        <dbReference type="ARBA" id="ARBA00001936"/>
    </source>
</evidence>
<evidence type="ECO:0000256" key="14">
    <source>
        <dbReference type="RuleBase" id="RU000672"/>
    </source>
</evidence>
<dbReference type="InterPro" id="IPR015802">
    <property type="entry name" value="Cu_amine_oxidase_N3"/>
</dbReference>
<feature type="domain" description="Copper amine oxidase catalytic" evidence="16">
    <location>
        <begin position="310"/>
        <end position="727"/>
    </location>
</feature>
<dbReference type="PANTHER" id="PTHR10638">
    <property type="entry name" value="COPPER AMINE OXIDASE"/>
    <property type="match status" value="1"/>
</dbReference>
<dbReference type="GO" id="GO:0005507">
    <property type="term" value="F:copper ion binding"/>
    <property type="evidence" value="ECO:0007669"/>
    <property type="project" value="InterPro"/>
</dbReference>
<dbReference type="GeneID" id="18918433"/>
<dbReference type="Pfam" id="PF02728">
    <property type="entry name" value="Cu_amine_oxidN3"/>
    <property type="match status" value="1"/>
</dbReference>
<dbReference type="GO" id="GO:0008131">
    <property type="term" value="F:primary methylamine oxidase activity"/>
    <property type="evidence" value="ECO:0007669"/>
    <property type="project" value="UniProtKB-EC"/>
</dbReference>
<keyword evidence="10" id="KW-0464">Manganese</keyword>